<feature type="compositionally biased region" description="Basic and acidic residues" evidence="1">
    <location>
        <begin position="83"/>
        <end position="104"/>
    </location>
</feature>
<dbReference type="EMBL" id="GG693873">
    <property type="protein sequence ID" value="EES52711.1"/>
    <property type="molecule type" value="Genomic_DNA"/>
</dbReference>
<dbReference type="PANTHER" id="PTHR46663:SF2">
    <property type="entry name" value="GGDEF DOMAIN-CONTAINING PROTEIN"/>
    <property type="match status" value="1"/>
</dbReference>
<feature type="region of interest" description="Disordered" evidence="1">
    <location>
        <begin position="1"/>
        <end position="40"/>
    </location>
</feature>
<evidence type="ECO:0000313" key="4">
    <source>
        <dbReference type="Proteomes" id="UP000009374"/>
    </source>
</evidence>
<dbReference type="SMART" id="SM00267">
    <property type="entry name" value="GGDEF"/>
    <property type="match status" value="1"/>
</dbReference>
<name>C6HXF9_9BACT</name>
<dbReference type="InterPro" id="IPR052163">
    <property type="entry name" value="DGC-Regulatory_Protein"/>
</dbReference>
<dbReference type="Proteomes" id="UP000009374">
    <property type="component" value="Unassembled WGS sequence"/>
</dbReference>
<dbReference type="InterPro" id="IPR029787">
    <property type="entry name" value="Nucleotide_cyclase"/>
</dbReference>
<dbReference type="AlphaFoldDB" id="C6HXF9"/>
<feature type="region of interest" description="Disordered" evidence="1">
    <location>
        <begin position="148"/>
        <end position="167"/>
    </location>
</feature>
<feature type="compositionally biased region" description="Polar residues" evidence="1">
    <location>
        <begin position="1"/>
        <end position="12"/>
    </location>
</feature>
<dbReference type="CDD" id="cd01949">
    <property type="entry name" value="GGDEF"/>
    <property type="match status" value="1"/>
</dbReference>
<dbReference type="PROSITE" id="PS50887">
    <property type="entry name" value="GGDEF"/>
    <property type="match status" value="1"/>
</dbReference>
<evidence type="ECO:0000259" key="2">
    <source>
        <dbReference type="PROSITE" id="PS50887"/>
    </source>
</evidence>
<proteinExistence type="predicted"/>
<protein>
    <submittedName>
        <fullName evidence="3">Diguanylate cyclase</fullName>
    </submittedName>
</protein>
<dbReference type="SUPFAM" id="SSF55073">
    <property type="entry name" value="Nucleotide cyclase"/>
    <property type="match status" value="1"/>
</dbReference>
<dbReference type="Pfam" id="PF00990">
    <property type="entry name" value="GGDEF"/>
    <property type="match status" value="1"/>
</dbReference>
<organism evidence="3 4">
    <name type="scientific">Leptospirillum ferrodiazotrophum</name>
    <dbReference type="NCBI Taxonomy" id="412449"/>
    <lineage>
        <taxon>Bacteria</taxon>
        <taxon>Pseudomonadati</taxon>
        <taxon>Nitrospirota</taxon>
        <taxon>Nitrospiria</taxon>
        <taxon>Nitrospirales</taxon>
        <taxon>Nitrospiraceae</taxon>
        <taxon>Leptospirillum</taxon>
    </lineage>
</organism>
<feature type="region of interest" description="Disordered" evidence="1">
    <location>
        <begin position="78"/>
        <end position="104"/>
    </location>
</feature>
<gene>
    <name evidence="3" type="ORF">UBAL3_92050083</name>
</gene>
<feature type="domain" description="GGDEF" evidence="2">
    <location>
        <begin position="293"/>
        <end position="427"/>
    </location>
</feature>
<evidence type="ECO:0000313" key="3">
    <source>
        <dbReference type="EMBL" id="EES52711.1"/>
    </source>
</evidence>
<feature type="compositionally biased region" description="Basic and acidic residues" evidence="1">
    <location>
        <begin position="21"/>
        <end position="32"/>
    </location>
</feature>
<evidence type="ECO:0000256" key="1">
    <source>
        <dbReference type="SAM" id="MobiDB-lite"/>
    </source>
</evidence>
<reference evidence="3 4" key="1">
    <citation type="journal article" date="2009" name="Appl. Environ. Microbiol.">
        <title>Community genomic and proteomic analyses of chemoautotrophic iron-oxidizing "Leptospirillum rubarum" (Group II) and "Leptospirillum ferrodiazotrophum" (Group III) bacteria in acid mine drainage biofilms.</title>
        <authorList>
            <person name="Goltsman D.S."/>
            <person name="Denef V.J."/>
            <person name="Singer S.W."/>
            <person name="VerBerkmoes N.C."/>
            <person name="Lefsrud M."/>
            <person name="Mueller R.S."/>
            <person name="Dick G.J."/>
            <person name="Sun C.L."/>
            <person name="Wheeler K.E."/>
            <person name="Zemla A."/>
            <person name="Baker B.J."/>
            <person name="Hauser L."/>
            <person name="Land M."/>
            <person name="Shah M.B."/>
            <person name="Thelen M.P."/>
            <person name="Hettich R.L."/>
            <person name="Banfield J.F."/>
        </authorList>
    </citation>
    <scope>NUCLEOTIDE SEQUENCE [LARGE SCALE GENOMIC DNA]</scope>
</reference>
<keyword evidence="4" id="KW-1185">Reference proteome</keyword>
<dbReference type="Gene3D" id="3.30.70.270">
    <property type="match status" value="1"/>
</dbReference>
<accession>C6HXF9</accession>
<dbReference type="InterPro" id="IPR043128">
    <property type="entry name" value="Rev_trsase/Diguanyl_cyclase"/>
</dbReference>
<dbReference type="PANTHER" id="PTHR46663">
    <property type="entry name" value="DIGUANYLATE CYCLASE DGCT-RELATED"/>
    <property type="match status" value="1"/>
</dbReference>
<dbReference type="InterPro" id="IPR000160">
    <property type="entry name" value="GGDEF_dom"/>
</dbReference>
<sequence>MTTASGLDSSGFSMAPSCHEALSRPEGFREGENGEEGSPCRLLTLLPCLNPDTPESDRTKVCSVRSCPEHSASCALPESLAVPERERKQSGAEERETRPGGQEALERRLLEDLFLAETEDEVFSGLSSALTKRMDLIFMEPVSDRTARGHRSRRLAGDSSPPRRSLVTESYRQAAPQLLKASDPSSIEFVESLRFDVFPSVVSLCAWPILQAGEDPLAILLLGGQGNRTFEDPSLRDLLRIISQWGSIALARIRKKSELEALCVRDPLTGLLNRHGFSVAFSSFSGSLRRRVFRGVLGALDLDDFKPINDAWGHPAGDAVLREVSSRLRKALRESDLLGRLGGDEFVFVAEASSKAALNSLMGRISRVFARPFLLPQGQQVTLSLSAGLLCFSPGSSDLDGLLREADAALYDAKRRKGERETFYVLCHEHSGVGT</sequence>
<dbReference type="NCBIfam" id="TIGR00254">
    <property type="entry name" value="GGDEF"/>
    <property type="match status" value="1"/>
</dbReference>